<dbReference type="CDD" id="cd04301">
    <property type="entry name" value="NAT_SF"/>
    <property type="match status" value="1"/>
</dbReference>
<gene>
    <name evidence="4" type="ORF">SAMN05444170_6572</name>
</gene>
<dbReference type="PROSITE" id="PS51186">
    <property type="entry name" value="GNAT"/>
    <property type="match status" value="1"/>
</dbReference>
<dbReference type="Proteomes" id="UP000184096">
    <property type="component" value="Chromosome I"/>
</dbReference>
<keyword evidence="2" id="KW-0012">Acyltransferase</keyword>
<dbReference type="EMBL" id="LT670849">
    <property type="protein sequence ID" value="SHN86177.1"/>
    <property type="molecule type" value="Genomic_DNA"/>
</dbReference>
<name>A0A1M7UTC8_9BRAD</name>
<evidence type="ECO:0000259" key="3">
    <source>
        <dbReference type="PROSITE" id="PS51186"/>
    </source>
</evidence>
<reference evidence="5" key="1">
    <citation type="submission" date="2016-11" db="EMBL/GenBank/DDBJ databases">
        <authorList>
            <person name="Varghese N."/>
            <person name="Submissions S."/>
        </authorList>
    </citation>
    <scope>NUCLEOTIDE SEQUENCE [LARGE SCALE GENOMIC DNA]</scope>
    <source>
        <strain evidence="5">GAS401</strain>
    </source>
</reference>
<evidence type="ECO:0000313" key="5">
    <source>
        <dbReference type="Proteomes" id="UP000184096"/>
    </source>
</evidence>
<dbReference type="InterPro" id="IPR050832">
    <property type="entry name" value="Bact_Acetyltransf"/>
</dbReference>
<dbReference type="Gene3D" id="3.40.630.30">
    <property type="match status" value="1"/>
</dbReference>
<sequence length="158" mass="16918">MIIRDATAADAVKACEAIRASIAELCVADHNRNPEILRRWLASKTPDNVAAWMASVGSSLLVAVEGETILAVGGVKDDGEITLNYVAPQARFRGVSAALLKALEARAVERGASEITLLSTETAHRFYLARGYRDMGPSLGKFGTASSYPMAKELRAVR</sequence>
<protein>
    <submittedName>
        <fullName evidence="4">Acetyltransferase (GNAT) domain-containing protein</fullName>
    </submittedName>
</protein>
<dbReference type="RefSeq" id="WP_072824361.1">
    <property type="nucleotide sequence ID" value="NZ_LT670849.1"/>
</dbReference>
<organism evidence="4 5">
    <name type="scientific">Bradyrhizobium erythrophlei</name>
    <dbReference type="NCBI Taxonomy" id="1437360"/>
    <lineage>
        <taxon>Bacteria</taxon>
        <taxon>Pseudomonadati</taxon>
        <taxon>Pseudomonadota</taxon>
        <taxon>Alphaproteobacteria</taxon>
        <taxon>Hyphomicrobiales</taxon>
        <taxon>Nitrobacteraceae</taxon>
        <taxon>Bradyrhizobium</taxon>
    </lineage>
</organism>
<accession>A0A1M7UTC8</accession>
<dbReference type="OrthoDB" id="9789081at2"/>
<dbReference type="Pfam" id="PF13673">
    <property type="entry name" value="Acetyltransf_10"/>
    <property type="match status" value="1"/>
</dbReference>
<evidence type="ECO:0000256" key="1">
    <source>
        <dbReference type="ARBA" id="ARBA00022679"/>
    </source>
</evidence>
<evidence type="ECO:0000313" key="4">
    <source>
        <dbReference type="EMBL" id="SHN86177.1"/>
    </source>
</evidence>
<dbReference type="InterPro" id="IPR000182">
    <property type="entry name" value="GNAT_dom"/>
</dbReference>
<dbReference type="AlphaFoldDB" id="A0A1M7UTC8"/>
<dbReference type="PANTHER" id="PTHR43877:SF2">
    <property type="entry name" value="AMINOALKYLPHOSPHONATE N-ACETYLTRANSFERASE-RELATED"/>
    <property type="match status" value="1"/>
</dbReference>
<dbReference type="SUPFAM" id="SSF55729">
    <property type="entry name" value="Acyl-CoA N-acyltransferases (Nat)"/>
    <property type="match status" value="1"/>
</dbReference>
<evidence type="ECO:0000256" key="2">
    <source>
        <dbReference type="ARBA" id="ARBA00023315"/>
    </source>
</evidence>
<proteinExistence type="predicted"/>
<dbReference type="PANTHER" id="PTHR43877">
    <property type="entry name" value="AMINOALKYLPHOSPHONATE N-ACETYLTRANSFERASE-RELATED-RELATED"/>
    <property type="match status" value="1"/>
</dbReference>
<dbReference type="GO" id="GO:0016747">
    <property type="term" value="F:acyltransferase activity, transferring groups other than amino-acyl groups"/>
    <property type="evidence" value="ECO:0007669"/>
    <property type="project" value="InterPro"/>
</dbReference>
<keyword evidence="5" id="KW-1185">Reference proteome</keyword>
<keyword evidence="1 4" id="KW-0808">Transferase</keyword>
<feature type="domain" description="N-acetyltransferase" evidence="3">
    <location>
        <begin position="1"/>
        <end position="155"/>
    </location>
</feature>
<dbReference type="InterPro" id="IPR016181">
    <property type="entry name" value="Acyl_CoA_acyltransferase"/>
</dbReference>